<dbReference type="Pfam" id="PF13478">
    <property type="entry name" value="XdhC_C"/>
    <property type="match status" value="1"/>
</dbReference>
<dbReference type="STRING" id="146817.SAMN04488502_1166"/>
<evidence type="ECO:0000313" key="2">
    <source>
        <dbReference type="EMBL" id="SDN26496.1"/>
    </source>
</evidence>
<dbReference type="AlphaFoldDB" id="A0A1H0A1E1"/>
<dbReference type="Gene3D" id="3.40.50.720">
    <property type="entry name" value="NAD(P)-binding Rossmann-like Domain"/>
    <property type="match status" value="1"/>
</dbReference>
<evidence type="ECO:0000259" key="1">
    <source>
        <dbReference type="Pfam" id="PF13478"/>
    </source>
</evidence>
<feature type="domain" description="XdhC Rossmann" evidence="1">
    <location>
        <begin position="95"/>
        <end position="235"/>
    </location>
</feature>
<reference evidence="2 3" key="1">
    <citation type="submission" date="2016-10" db="EMBL/GenBank/DDBJ databases">
        <authorList>
            <person name="de Groot N.N."/>
        </authorList>
    </citation>
    <scope>NUCLEOTIDE SEQUENCE [LARGE SCALE GENOMIC DNA]</scope>
    <source>
        <strain evidence="2 3">DSM 1736</strain>
    </source>
</reference>
<dbReference type="RefSeq" id="WP_092075004.1">
    <property type="nucleotide sequence ID" value="NZ_FNHB01000016.1"/>
</dbReference>
<dbReference type="InterPro" id="IPR027051">
    <property type="entry name" value="XdhC_Rossmann_dom"/>
</dbReference>
<protein>
    <submittedName>
        <fullName evidence="2">Xanthine dehydrogenase accessory factor</fullName>
    </submittedName>
</protein>
<name>A0A1H0A1E1_9FIRM</name>
<dbReference type="EMBL" id="FNHB01000016">
    <property type="protein sequence ID" value="SDN26496.1"/>
    <property type="molecule type" value="Genomic_DNA"/>
</dbReference>
<dbReference type="OrthoDB" id="9773039at2"/>
<proteinExistence type="predicted"/>
<evidence type="ECO:0000313" key="3">
    <source>
        <dbReference type="Proteomes" id="UP000214880"/>
    </source>
</evidence>
<dbReference type="PANTHER" id="PTHR30388:SF6">
    <property type="entry name" value="XANTHINE DEHYDROGENASE SUBUNIT A-RELATED"/>
    <property type="match status" value="1"/>
</dbReference>
<dbReference type="PANTHER" id="PTHR30388">
    <property type="entry name" value="ALDEHYDE OXIDOREDUCTASE MOLYBDENUM COFACTOR ASSEMBLY PROTEIN"/>
    <property type="match status" value="1"/>
</dbReference>
<gene>
    <name evidence="2" type="ORF">SAMN04488502_1166</name>
</gene>
<dbReference type="InterPro" id="IPR052698">
    <property type="entry name" value="MoCofactor_Util/Proc"/>
</dbReference>
<dbReference type="InterPro" id="IPR036291">
    <property type="entry name" value="NAD(P)-bd_dom_sf"/>
</dbReference>
<dbReference type="SUPFAM" id="SSF51735">
    <property type="entry name" value="NAD(P)-binding Rossmann-fold domains"/>
    <property type="match status" value="1"/>
</dbReference>
<keyword evidence="3" id="KW-1185">Reference proteome</keyword>
<organism evidence="2 3">
    <name type="scientific">Dendrosporobacter quercicolus</name>
    <dbReference type="NCBI Taxonomy" id="146817"/>
    <lineage>
        <taxon>Bacteria</taxon>
        <taxon>Bacillati</taxon>
        <taxon>Bacillota</taxon>
        <taxon>Negativicutes</taxon>
        <taxon>Selenomonadales</taxon>
        <taxon>Sporomusaceae</taxon>
        <taxon>Dendrosporobacter</taxon>
    </lineage>
</organism>
<dbReference type="Proteomes" id="UP000214880">
    <property type="component" value="Unassembled WGS sequence"/>
</dbReference>
<sequence length="253" mass="27393">MDIFAKLKILVEQACSADLITVIAAPGQQASAVGQMLAVPAGQAQVGLLVDAAFTAGVIQYIQTLTWTAPCLIEFEHEGRYQLFWDKLSGSRCALVLGAGHISQPVVELLAMLDYKVTVVDDRPEFANCARFPQAEVICRSFDRVIAELALESYAAVIIVTRGHRYDLDCLRAALPRAAGYIGMIGSRRRVRLVLNMLAEEGLAEELLRRLKSPIGLDIGAQSPAEIAVSIAAEIIAAERGGSCRPLSSKQEW</sequence>
<accession>A0A1H0A1E1</accession>